<proteinExistence type="predicted"/>
<dbReference type="AlphaFoldDB" id="A0A7R9QGW6"/>
<name>A0A7R9QGW6_9ACAR</name>
<evidence type="ECO:0000256" key="1">
    <source>
        <dbReference type="SAM" id="MobiDB-lite"/>
    </source>
</evidence>
<feature type="region of interest" description="Disordered" evidence="1">
    <location>
        <begin position="48"/>
        <end position="93"/>
    </location>
</feature>
<dbReference type="Proteomes" id="UP000728032">
    <property type="component" value="Unassembled WGS sequence"/>
</dbReference>
<organism evidence="2">
    <name type="scientific">Oppiella nova</name>
    <dbReference type="NCBI Taxonomy" id="334625"/>
    <lineage>
        <taxon>Eukaryota</taxon>
        <taxon>Metazoa</taxon>
        <taxon>Ecdysozoa</taxon>
        <taxon>Arthropoda</taxon>
        <taxon>Chelicerata</taxon>
        <taxon>Arachnida</taxon>
        <taxon>Acari</taxon>
        <taxon>Acariformes</taxon>
        <taxon>Sarcoptiformes</taxon>
        <taxon>Oribatida</taxon>
        <taxon>Brachypylina</taxon>
        <taxon>Oppioidea</taxon>
        <taxon>Oppiidae</taxon>
        <taxon>Oppiella</taxon>
    </lineage>
</organism>
<feature type="compositionally biased region" description="Low complexity" evidence="1">
    <location>
        <begin position="60"/>
        <end position="71"/>
    </location>
</feature>
<sequence>MSGRPPMDSYSKQMSNIDKWQMKKQIGCQPMTAEMPLYSNIPVIDEDVSDLPLPPPPLQPLNYSPPKNQQPFPEPPVDLDVVSNGANSPANSWTANESNASYATFRPQSSVCQWFVFAILSRILSTEQSLSICCLSQSFEQKYYWKGSRSRPLD</sequence>
<evidence type="ECO:0000313" key="2">
    <source>
        <dbReference type="EMBL" id="CAD7643773.1"/>
    </source>
</evidence>
<protein>
    <submittedName>
        <fullName evidence="2">Uncharacterized protein</fullName>
    </submittedName>
</protein>
<dbReference type="EMBL" id="CAJPVJ010001463">
    <property type="protein sequence ID" value="CAG2164764.1"/>
    <property type="molecule type" value="Genomic_DNA"/>
</dbReference>
<accession>A0A7R9QGW6</accession>
<feature type="compositionally biased region" description="Polar residues" evidence="1">
    <location>
        <begin position="84"/>
        <end position="93"/>
    </location>
</feature>
<keyword evidence="3" id="KW-1185">Reference proteome</keyword>
<dbReference type="EMBL" id="OC916288">
    <property type="protein sequence ID" value="CAD7643773.1"/>
    <property type="molecule type" value="Genomic_DNA"/>
</dbReference>
<evidence type="ECO:0000313" key="3">
    <source>
        <dbReference type="Proteomes" id="UP000728032"/>
    </source>
</evidence>
<reference evidence="2" key="1">
    <citation type="submission" date="2020-11" db="EMBL/GenBank/DDBJ databases">
        <authorList>
            <person name="Tran Van P."/>
        </authorList>
    </citation>
    <scope>NUCLEOTIDE SEQUENCE</scope>
</reference>
<gene>
    <name evidence="2" type="ORF">ONB1V03_LOCUS4313</name>
</gene>